<evidence type="ECO:0000313" key="2">
    <source>
        <dbReference type="Proteomes" id="UP000824469"/>
    </source>
</evidence>
<feature type="non-terminal residue" evidence="1">
    <location>
        <position position="1"/>
    </location>
</feature>
<proteinExistence type="predicted"/>
<dbReference type="EMBL" id="JAHRHJ020000006">
    <property type="protein sequence ID" value="KAH9310473.1"/>
    <property type="molecule type" value="Genomic_DNA"/>
</dbReference>
<dbReference type="AlphaFoldDB" id="A0AA38KWJ0"/>
<dbReference type="Proteomes" id="UP000824469">
    <property type="component" value="Unassembled WGS sequence"/>
</dbReference>
<comment type="caution">
    <text evidence="1">The sequence shown here is derived from an EMBL/GenBank/DDBJ whole genome shotgun (WGS) entry which is preliminary data.</text>
</comment>
<name>A0AA38KWJ0_TAXCH</name>
<accession>A0AA38KWJ0</accession>
<protein>
    <submittedName>
        <fullName evidence="1">Uncharacterized protein</fullName>
    </submittedName>
</protein>
<evidence type="ECO:0000313" key="1">
    <source>
        <dbReference type="EMBL" id="KAH9310473.1"/>
    </source>
</evidence>
<reference evidence="1 2" key="1">
    <citation type="journal article" date="2021" name="Nat. Plants">
        <title>The Taxus genome provides insights into paclitaxel biosynthesis.</title>
        <authorList>
            <person name="Xiong X."/>
            <person name="Gou J."/>
            <person name="Liao Q."/>
            <person name="Li Y."/>
            <person name="Zhou Q."/>
            <person name="Bi G."/>
            <person name="Li C."/>
            <person name="Du R."/>
            <person name="Wang X."/>
            <person name="Sun T."/>
            <person name="Guo L."/>
            <person name="Liang H."/>
            <person name="Lu P."/>
            <person name="Wu Y."/>
            <person name="Zhang Z."/>
            <person name="Ro D.K."/>
            <person name="Shang Y."/>
            <person name="Huang S."/>
            <person name="Yan J."/>
        </authorList>
    </citation>
    <scope>NUCLEOTIDE SEQUENCE [LARGE SCALE GENOMIC DNA]</scope>
    <source>
        <strain evidence="1">Ta-2019</strain>
    </source>
</reference>
<feature type="non-terminal residue" evidence="1">
    <location>
        <position position="116"/>
    </location>
</feature>
<organism evidence="1 2">
    <name type="scientific">Taxus chinensis</name>
    <name type="common">Chinese yew</name>
    <name type="synonym">Taxus wallichiana var. chinensis</name>
    <dbReference type="NCBI Taxonomy" id="29808"/>
    <lineage>
        <taxon>Eukaryota</taxon>
        <taxon>Viridiplantae</taxon>
        <taxon>Streptophyta</taxon>
        <taxon>Embryophyta</taxon>
        <taxon>Tracheophyta</taxon>
        <taxon>Spermatophyta</taxon>
        <taxon>Pinopsida</taxon>
        <taxon>Pinidae</taxon>
        <taxon>Conifers II</taxon>
        <taxon>Cupressales</taxon>
        <taxon>Taxaceae</taxon>
        <taxon>Taxus</taxon>
    </lineage>
</organism>
<gene>
    <name evidence="1" type="ORF">KI387_025508</name>
</gene>
<sequence>VSWSSEDLEYILPFLERIKKLQDNDKMDRDVNLDVVFVLHCLAGGISSGPKFGKNLEAICVEIMLQNMDSMVQMVASFKVDNKNLVCMVKKLKANVIVQRQRLDVIHDKREEDVAK</sequence>
<keyword evidence="2" id="KW-1185">Reference proteome</keyword>